<dbReference type="AlphaFoldDB" id="M4B8N3"/>
<dbReference type="OMA" id="ASIPCYE"/>
<dbReference type="STRING" id="559515.M4B8N3"/>
<sequence>MSPHVVESSDGSTLTAQLASRYFRPGGVVKGFVQLATRQQISDAHTEISYVIAQVHGHIAVDSNLLTLPVVQLQSPLRGAASKNEEQSRLDRHMSKHELLGDNIDASLPDVRNFSGDTGTCIFRSGPSVLLSDLNIAPTPSNTEASTSKKSHGASADTASVAVSLEAAREETAKRCMREFAIALPKNMCPSFRGSSARVFYLVSITVQGASPGTKAVSIHLPFDVYGPEYLFEAGTVASATDPVVSQDTDACEDLAVDKSAEATANQQQAVGGTTRVGRLASLAALAPVGVRKGSELAFELRPSLMHGRVETELLQRPQTSIFTIGKDSSHLVRFLLTKQSYQPGDILLGIFDFTRASIPCYDVSATLCLEETLSTRALEPGRVVQSNVFGSFRERTLGVLQTNARFSIPYDALPTINTDLVRFQWLLRFEFSAGASAASQPNPSTRAASSRQMFQWHVPIVVQPAVATDRHQLANVPHRLYSGSTRVADLSSSS</sequence>
<dbReference type="EMBL" id="JH597989">
    <property type="status" value="NOT_ANNOTATED_CDS"/>
    <property type="molecule type" value="Genomic_DNA"/>
</dbReference>
<dbReference type="eggNOG" id="ENOG502QWE6">
    <property type="taxonomic scope" value="Eukaryota"/>
</dbReference>
<evidence type="ECO:0000313" key="2">
    <source>
        <dbReference type="Proteomes" id="UP000011713"/>
    </source>
</evidence>
<dbReference type="InterPro" id="IPR014848">
    <property type="entry name" value="Rgp1"/>
</dbReference>
<dbReference type="EnsemblProtists" id="HpaT802640">
    <property type="protein sequence ID" value="HpaP802640"/>
    <property type="gene ID" value="HpaG802640"/>
</dbReference>
<dbReference type="Proteomes" id="UP000011713">
    <property type="component" value="Unassembled WGS sequence"/>
</dbReference>
<accession>M4B8N3</accession>
<protein>
    <recommendedName>
        <fullName evidence="3">Rgp1</fullName>
    </recommendedName>
</protein>
<evidence type="ECO:0008006" key="3">
    <source>
        <dbReference type="Google" id="ProtNLM"/>
    </source>
</evidence>
<dbReference type="HOGENOM" id="CLU_568018_0_0_1"/>
<dbReference type="Pfam" id="PF08737">
    <property type="entry name" value="Rgp1"/>
    <property type="match status" value="1"/>
</dbReference>
<proteinExistence type="predicted"/>
<dbReference type="InParanoid" id="M4B8N3"/>
<dbReference type="VEuPathDB" id="FungiDB:HpaG802640"/>
<dbReference type="PANTHER" id="PTHR12507">
    <property type="entry name" value="REDUCED GROWTH PHENOTYPE 1 RGP1, YEAST -RELATED"/>
    <property type="match status" value="1"/>
</dbReference>
<evidence type="ECO:0000313" key="1">
    <source>
        <dbReference type="EnsemblProtists" id="HpaP802640"/>
    </source>
</evidence>
<organism evidence="1 2">
    <name type="scientific">Hyaloperonospora arabidopsidis (strain Emoy2)</name>
    <name type="common">Downy mildew agent</name>
    <name type="synonym">Peronospora arabidopsidis</name>
    <dbReference type="NCBI Taxonomy" id="559515"/>
    <lineage>
        <taxon>Eukaryota</taxon>
        <taxon>Sar</taxon>
        <taxon>Stramenopiles</taxon>
        <taxon>Oomycota</taxon>
        <taxon>Peronosporomycetes</taxon>
        <taxon>Peronosporales</taxon>
        <taxon>Peronosporaceae</taxon>
        <taxon>Hyaloperonospora</taxon>
    </lineage>
</organism>
<name>M4B8N3_HYAAE</name>
<reference evidence="2" key="1">
    <citation type="journal article" date="2010" name="Science">
        <title>Signatures of adaptation to obligate biotrophy in the Hyaloperonospora arabidopsidis genome.</title>
        <authorList>
            <person name="Baxter L."/>
            <person name="Tripathy S."/>
            <person name="Ishaque N."/>
            <person name="Boot N."/>
            <person name="Cabral A."/>
            <person name="Kemen E."/>
            <person name="Thines M."/>
            <person name="Ah-Fong A."/>
            <person name="Anderson R."/>
            <person name="Badejoko W."/>
            <person name="Bittner-Eddy P."/>
            <person name="Boore J.L."/>
            <person name="Chibucos M.C."/>
            <person name="Coates M."/>
            <person name="Dehal P."/>
            <person name="Delehaunty K."/>
            <person name="Dong S."/>
            <person name="Downton P."/>
            <person name="Dumas B."/>
            <person name="Fabro G."/>
            <person name="Fronick C."/>
            <person name="Fuerstenberg S.I."/>
            <person name="Fulton L."/>
            <person name="Gaulin E."/>
            <person name="Govers F."/>
            <person name="Hughes L."/>
            <person name="Humphray S."/>
            <person name="Jiang R.H."/>
            <person name="Judelson H."/>
            <person name="Kamoun S."/>
            <person name="Kyung K."/>
            <person name="Meijer H."/>
            <person name="Minx P."/>
            <person name="Morris P."/>
            <person name="Nelson J."/>
            <person name="Phuntumart V."/>
            <person name="Qutob D."/>
            <person name="Rehmany A."/>
            <person name="Rougon-Cardoso A."/>
            <person name="Ryden P."/>
            <person name="Torto-Alalibo T."/>
            <person name="Studholme D."/>
            <person name="Wang Y."/>
            <person name="Win J."/>
            <person name="Wood J."/>
            <person name="Clifton S.W."/>
            <person name="Rogers J."/>
            <person name="Van den Ackerveken G."/>
            <person name="Jones J.D."/>
            <person name="McDowell J.M."/>
            <person name="Beynon J."/>
            <person name="Tyler B.M."/>
        </authorList>
    </citation>
    <scope>NUCLEOTIDE SEQUENCE [LARGE SCALE GENOMIC DNA]</scope>
    <source>
        <strain evidence="2">Emoy2</strain>
    </source>
</reference>
<keyword evidence="2" id="KW-1185">Reference proteome</keyword>
<reference evidence="1" key="2">
    <citation type="submission" date="2015-06" db="UniProtKB">
        <authorList>
            <consortium name="EnsemblProtists"/>
        </authorList>
    </citation>
    <scope>IDENTIFICATION</scope>
    <source>
        <strain evidence="1">Emoy2</strain>
    </source>
</reference>